<keyword evidence="4" id="KW-0238">DNA-binding</keyword>
<dbReference type="PANTHER" id="PTHR40083:SF1">
    <property type="entry name" value="UPF0122 PROTEIN YLXM"/>
    <property type="match status" value="1"/>
</dbReference>
<name>A0ABU0E7S6_9FIRM</name>
<accession>A0ABU0E7S6</accession>
<dbReference type="SUPFAM" id="SSF88659">
    <property type="entry name" value="Sigma3 and sigma4 domains of RNA polymerase sigma factors"/>
    <property type="match status" value="1"/>
</dbReference>
<evidence type="ECO:0000313" key="5">
    <source>
        <dbReference type="Proteomes" id="UP001230220"/>
    </source>
</evidence>
<reference evidence="4 5" key="1">
    <citation type="submission" date="2023-07" db="EMBL/GenBank/DDBJ databases">
        <title>Genomic Encyclopedia of Type Strains, Phase IV (KMG-IV): sequencing the most valuable type-strain genomes for metagenomic binning, comparative biology and taxonomic classification.</title>
        <authorList>
            <person name="Goeker M."/>
        </authorList>
    </citation>
    <scope>NUCLEOTIDE SEQUENCE [LARGE SCALE GENOMIC DNA]</scope>
    <source>
        <strain evidence="4 5">DSM 16784</strain>
    </source>
</reference>
<dbReference type="InterPro" id="IPR007394">
    <property type="entry name" value="UPF0122"/>
</dbReference>
<proteinExistence type="inferred from homology"/>
<evidence type="ECO:0000256" key="3">
    <source>
        <dbReference type="HAMAP-Rule" id="MF_00245"/>
    </source>
</evidence>
<dbReference type="Proteomes" id="UP001230220">
    <property type="component" value="Unassembled WGS sequence"/>
</dbReference>
<organism evidence="4 5">
    <name type="scientific">Breznakia pachnodae</name>
    <dbReference type="NCBI Taxonomy" id="265178"/>
    <lineage>
        <taxon>Bacteria</taxon>
        <taxon>Bacillati</taxon>
        <taxon>Bacillota</taxon>
        <taxon>Erysipelotrichia</taxon>
        <taxon>Erysipelotrichales</taxon>
        <taxon>Erysipelotrichaceae</taxon>
        <taxon>Breznakia</taxon>
    </lineage>
</organism>
<comment type="function">
    <text evidence="2 3">Might take part in the signal recognition particle (SRP) pathway. This is inferred from the conservation of its genetic proximity to ftsY/ffh. May be a regulatory protein.</text>
</comment>
<keyword evidence="5" id="KW-1185">Reference proteome</keyword>
<dbReference type="RefSeq" id="WP_307411168.1">
    <property type="nucleotide sequence ID" value="NZ_JAUSUR010000008.1"/>
</dbReference>
<evidence type="ECO:0000256" key="2">
    <source>
        <dbReference type="ARBA" id="ARBA00024764"/>
    </source>
</evidence>
<dbReference type="PANTHER" id="PTHR40083">
    <property type="entry name" value="UPF0122 PROTEIN CBO2450/CLC_2298"/>
    <property type="match status" value="1"/>
</dbReference>
<evidence type="ECO:0000313" key="4">
    <source>
        <dbReference type="EMBL" id="MDQ0362920.1"/>
    </source>
</evidence>
<dbReference type="EMBL" id="JAUSUR010000008">
    <property type="protein sequence ID" value="MDQ0362920.1"/>
    <property type="molecule type" value="Genomic_DNA"/>
</dbReference>
<protein>
    <recommendedName>
        <fullName evidence="3">UPF0122 protein J2S15_003681</fullName>
    </recommendedName>
</protein>
<evidence type="ECO:0000256" key="1">
    <source>
        <dbReference type="ARBA" id="ARBA00008720"/>
    </source>
</evidence>
<dbReference type="Gene3D" id="1.10.10.10">
    <property type="entry name" value="Winged helix-like DNA-binding domain superfamily/Winged helix DNA-binding domain"/>
    <property type="match status" value="1"/>
</dbReference>
<dbReference type="InterPro" id="IPR013324">
    <property type="entry name" value="RNA_pol_sigma_r3/r4-like"/>
</dbReference>
<dbReference type="GO" id="GO:0003677">
    <property type="term" value="F:DNA binding"/>
    <property type="evidence" value="ECO:0007669"/>
    <property type="project" value="UniProtKB-KW"/>
</dbReference>
<comment type="similarity">
    <text evidence="1 3">Belongs to the UPF0122 family.</text>
</comment>
<dbReference type="InterPro" id="IPR036388">
    <property type="entry name" value="WH-like_DNA-bd_sf"/>
</dbReference>
<dbReference type="InterPro" id="IPR054831">
    <property type="entry name" value="UPF0122_fam_protein"/>
</dbReference>
<sequence>MKSKPYEKMNEYLDFYEVLLTDKQREVMDYYFREDYSLSEIAENMNISRSAVQDSVKRTSLILESYEEKLKLVSKYHRRFAYYEELAKSDDEKIKKLSEKLKESEMENYE</sequence>
<dbReference type="NCBIfam" id="NF045758">
    <property type="entry name" value="YlxM"/>
    <property type="match status" value="1"/>
</dbReference>
<dbReference type="HAMAP" id="MF_00245">
    <property type="entry name" value="UPF0122"/>
    <property type="match status" value="1"/>
</dbReference>
<dbReference type="Pfam" id="PF04297">
    <property type="entry name" value="UPF0122"/>
    <property type="match status" value="1"/>
</dbReference>
<comment type="caution">
    <text evidence="4">The sequence shown here is derived from an EMBL/GenBank/DDBJ whole genome shotgun (WGS) entry which is preliminary data.</text>
</comment>
<gene>
    <name evidence="4" type="ORF">J2S15_003681</name>
</gene>